<protein>
    <recommendedName>
        <fullName evidence="3">DUF4440 domain-containing protein</fullName>
    </recommendedName>
</protein>
<name>A0A1H4W301_PSEJE</name>
<sequence>MNAIYAPQMPPVGASLLAMAPEQTPQNSGINMTDYTEYSDEVIQAHVAIEQWLAEERDACELEKLLTRFSPQFSMVSPLGRVLDFDALNELFSLAGGKKLGFRIELSELRGIALHDGGATVSYREQQTDATGLHSDRRSTVVFEKVEGKILWRHLQETFC</sequence>
<evidence type="ECO:0008006" key="3">
    <source>
        <dbReference type="Google" id="ProtNLM"/>
    </source>
</evidence>
<dbReference type="EMBL" id="FNTC01000002">
    <property type="protein sequence ID" value="SEC87742.1"/>
    <property type="molecule type" value="Genomic_DNA"/>
</dbReference>
<reference evidence="2" key="1">
    <citation type="submission" date="2016-10" db="EMBL/GenBank/DDBJ databases">
        <authorList>
            <person name="Varghese N."/>
            <person name="Submissions S."/>
        </authorList>
    </citation>
    <scope>NUCLEOTIDE SEQUENCE [LARGE SCALE GENOMIC DNA]</scope>
    <source>
        <strain evidence="2">BS3660</strain>
    </source>
</reference>
<dbReference type="AlphaFoldDB" id="A0A1H4W301"/>
<dbReference type="Proteomes" id="UP000198542">
    <property type="component" value="Unassembled WGS sequence"/>
</dbReference>
<evidence type="ECO:0000313" key="1">
    <source>
        <dbReference type="EMBL" id="SEC87742.1"/>
    </source>
</evidence>
<dbReference type="InterPro" id="IPR032710">
    <property type="entry name" value="NTF2-like_dom_sf"/>
</dbReference>
<proteinExistence type="predicted"/>
<gene>
    <name evidence="1" type="ORF">SAMN04490187_6080</name>
</gene>
<evidence type="ECO:0000313" key="2">
    <source>
        <dbReference type="Proteomes" id="UP000198542"/>
    </source>
</evidence>
<keyword evidence="2" id="KW-1185">Reference proteome</keyword>
<organism evidence="1 2">
    <name type="scientific">Pseudomonas jessenii</name>
    <dbReference type="NCBI Taxonomy" id="77298"/>
    <lineage>
        <taxon>Bacteria</taxon>
        <taxon>Pseudomonadati</taxon>
        <taxon>Pseudomonadota</taxon>
        <taxon>Gammaproteobacteria</taxon>
        <taxon>Pseudomonadales</taxon>
        <taxon>Pseudomonadaceae</taxon>
        <taxon>Pseudomonas</taxon>
    </lineage>
</organism>
<accession>A0A1H4W301</accession>
<dbReference type="SUPFAM" id="SSF54427">
    <property type="entry name" value="NTF2-like"/>
    <property type="match status" value="1"/>
</dbReference>
<dbReference type="Gene3D" id="3.10.450.50">
    <property type="match status" value="1"/>
</dbReference>